<comment type="subcellular location">
    <subcellularLocation>
        <location evidence="1 7">Cell membrane</location>
        <topology evidence="1 7">Multi-pass membrane protein</topology>
    </subcellularLocation>
</comment>
<feature type="transmembrane region" description="Helical" evidence="7">
    <location>
        <begin position="27"/>
        <end position="51"/>
    </location>
</feature>
<evidence type="ECO:0000256" key="2">
    <source>
        <dbReference type="ARBA" id="ARBA00022448"/>
    </source>
</evidence>
<evidence type="ECO:0000259" key="9">
    <source>
        <dbReference type="PROSITE" id="PS50928"/>
    </source>
</evidence>
<feature type="transmembrane region" description="Helical" evidence="7">
    <location>
        <begin position="275"/>
        <end position="296"/>
    </location>
</feature>
<feature type="domain" description="ABC transmembrane type-1" evidence="9">
    <location>
        <begin position="104"/>
        <end position="298"/>
    </location>
</feature>
<reference evidence="10 11" key="1">
    <citation type="submission" date="2013-01" db="EMBL/GenBank/DDBJ databases">
        <authorList>
            <person name="Fiebig A."/>
            <person name="Goeker M."/>
            <person name="Klenk H.-P.P."/>
        </authorList>
    </citation>
    <scope>NUCLEOTIDE SEQUENCE [LARGE SCALE GENOMIC DNA]</scope>
    <source>
        <strain evidence="10 11">DSM 24838</strain>
    </source>
</reference>
<dbReference type="PATRIC" id="fig|1123501.6.peg.1452"/>
<dbReference type="PROSITE" id="PS50928">
    <property type="entry name" value="ABC_TM1"/>
    <property type="match status" value="1"/>
</dbReference>
<evidence type="ECO:0000256" key="8">
    <source>
        <dbReference type="SAM" id="MobiDB-lite"/>
    </source>
</evidence>
<dbReference type="Gene3D" id="1.10.3720.10">
    <property type="entry name" value="MetI-like"/>
    <property type="match status" value="1"/>
</dbReference>
<evidence type="ECO:0000256" key="5">
    <source>
        <dbReference type="ARBA" id="ARBA00022989"/>
    </source>
</evidence>
<dbReference type="GO" id="GO:0055085">
    <property type="term" value="P:transmembrane transport"/>
    <property type="evidence" value="ECO:0007669"/>
    <property type="project" value="InterPro"/>
</dbReference>
<dbReference type="Pfam" id="PF00528">
    <property type="entry name" value="BPD_transp_1"/>
    <property type="match status" value="1"/>
</dbReference>
<name>A0A0D0PEG6_9RHOB</name>
<sequence length="311" mass="34361">MTDTTAADAKLATPRRRRRRRSATARSLPLVTLSVGFVVLWVIAAAFPFLWTAWGSFKVEADFFSRQDWMNAITGVQTIRQTGDAFTGDGYQGAWVEQDFWRAVINTGIVTFFVVVISLTFGTLGGYALARSGYRYTFWILIAALIFRAMPHVTLVSGYLLPFFQLGIWGYLATTIIVLVAINQPFTLWMLHSFFLSIPKDLDESAMVDGCTRFQAFRLAVIPVMWPGVITTGLFSFLLAYNDFTVTSMLLTAENQTMVPAINSFLGSTQAEGKVMYAVAAVVSAIAPLFVLVMFFQRQIVSGLTAGAVKG</sequence>
<dbReference type="eggNOG" id="COG0395">
    <property type="taxonomic scope" value="Bacteria"/>
</dbReference>
<accession>A0A0D0PEG6</accession>
<dbReference type="SUPFAM" id="SSF161098">
    <property type="entry name" value="MetI-like"/>
    <property type="match status" value="1"/>
</dbReference>
<evidence type="ECO:0000313" key="10">
    <source>
        <dbReference type="EMBL" id="KIQ69796.1"/>
    </source>
</evidence>
<organism evidence="10 11">
    <name type="scientific">Wenxinia marina DSM 24838</name>
    <dbReference type="NCBI Taxonomy" id="1123501"/>
    <lineage>
        <taxon>Bacteria</taxon>
        <taxon>Pseudomonadati</taxon>
        <taxon>Pseudomonadota</taxon>
        <taxon>Alphaproteobacteria</taxon>
        <taxon>Rhodobacterales</taxon>
        <taxon>Roseobacteraceae</taxon>
        <taxon>Wenxinia</taxon>
    </lineage>
</organism>
<dbReference type="PANTHER" id="PTHR32243:SF18">
    <property type="entry name" value="INNER MEMBRANE ABC TRANSPORTER PERMEASE PROTEIN YCJP"/>
    <property type="match status" value="1"/>
</dbReference>
<dbReference type="EMBL" id="AONG01000008">
    <property type="protein sequence ID" value="KIQ69796.1"/>
    <property type="molecule type" value="Genomic_DNA"/>
</dbReference>
<dbReference type="AlphaFoldDB" id="A0A0D0PEG6"/>
<evidence type="ECO:0000256" key="4">
    <source>
        <dbReference type="ARBA" id="ARBA00022692"/>
    </source>
</evidence>
<evidence type="ECO:0000313" key="11">
    <source>
        <dbReference type="Proteomes" id="UP000035100"/>
    </source>
</evidence>
<dbReference type="Proteomes" id="UP000035100">
    <property type="component" value="Unassembled WGS sequence"/>
</dbReference>
<keyword evidence="2 7" id="KW-0813">Transport</keyword>
<feature type="transmembrane region" description="Helical" evidence="7">
    <location>
        <begin position="136"/>
        <end position="162"/>
    </location>
</feature>
<keyword evidence="11" id="KW-1185">Reference proteome</keyword>
<evidence type="ECO:0000256" key="3">
    <source>
        <dbReference type="ARBA" id="ARBA00022475"/>
    </source>
</evidence>
<keyword evidence="6 7" id="KW-0472">Membrane</keyword>
<feature type="transmembrane region" description="Helical" evidence="7">
    <location>
        <begin position="216"/>
        <end position="241"/>
    </location>
</feature>
<keyword evidence="5 7" id="KW-1133">Transmembrane helix</keyword>
<evidence type="ECO:0000256" key="1">
    <source>
        <dbReference type="ARBA" id="ARBA00004651"/>
    </source>
</evidence>
<comment type="caution">
    <text evidence="10">The sequence shown here is derived from an EMBL/GenBank/DDBJ whole genome shotgun (WGS) entry which is preliminary data.</text>
</comment>
<dbReference type="PANTHER" id="PTHR32243">
    <property type="entry name" value="MALTOSE TRANSPORT SYSTEM PERMEASE-RELATED"/>
    <property type="match status" value="1"/>
</dbReference>
<evidence type="ECO:0000256" key="7">
    <source>
        <dbReference type="RuleBase" id="RU363032"/>
    </source>
</evidence>
<protein>
    <submittedName>
        <fullName evidence="10">Carbohydrate ABC transporter membrane protein 2, CUT1 family</fullName>
    </submittedName>
</protein>
<gene>
    <name evidence="10" type="ORF">Wenmar_01366</name>
</gene>
<dbReference type="InterPro" id="IPR050901">
    <property type="entry name" value="BP-dep_ABC_trans_perm"/>
</dbReference>
<feature type="compositionally biased region" description="Low complexity" evidence="8">
    <location>
        <begin position="1"/>
        <end position="12"/>
    </location>
</feature>
<dbReference type="CDD" id="cd06261">
    <property type="entry name" value="TM_PBP2"/>
    <property type="match status" value="1"/>
</dbReference>
<dbReference type="InterPro" id="IPR000515">
    <property type="entry name" value="MetI-like"/>
</dbReference>
<feature type="region of interest" description="Disordered" evidence="8">
    <location>
        <begin position="1"/>
        <end position="20"/>
    </location>
</feature>
<keyword evidence="3" id="KW-1003">Cell membrane</keyword>
<keyword evidence="4 7" id="KW-0812">Transmembrane</keyword>
<evidence type="ECO:0000256" key="6">
    <source>
        <dbReference type="ARBA" id="ARBA00023136"/>
    </source>
</evidence>
<comment type="similarity">
    <text evidence="7">Belongs to the binding-protein-dependent transport system permease family.</text>
</comment>
<proteinExistence type="inferred from homology"/>
<dbReference type="InterPro" id="IPR035906">
    <property type="entry name" value="MetI-like_sf"/>
</dbReference>
<dbReference type="GO" id="GO:0005886">
    <property type="term" value="C:plasma membrane"/>
    <property type="evidence" value="ECO:0007669"/>
    <property type="project" value="UniProtKB-SubCell"/>
</dbReference>
<feature type="transmembrane region" description="Helical" evidence="7">
    <location>
        <begin position="168"/>
        <end position="195"/>
    </location>
</feature>
<dbReference type="STRING" id="1123501.Wenmar_01366"/>
<feature type="transmembrane region" description="Helical" evidence="7">
    <location>
        <begin position="109"/>
        <end position="129"/>
    </location>
</feature>